<evidence type="ECO:0000313" key="1">
    <source>
        <dbReference type="EMBL" id="TKA83104.1"/>
    </source>
</evidence>
<protein>
    <submittedName>
        <fullName evidence="1">Uncharacterized protein</fullName>
    </submittedName>
</protein>
<organism evidence="1 2">
    <name type="scientific">Friedmanniomyces simplex</name>
    <dbReference type="NCBI Taxonomy" id="329884"/>
    <lineage>
        <taxon>Eukaryota</taxon>
        <taxon>Fungi</taxon>
        <taxon>Dikarya</taxon>
        <taxon>Ascomycota</taxon>
        <taxon>Pezizomycotina</taxon>
        <taxon>Dothideomycetes</taxon>
        <taxon>Dothideomycetidae</taxon>
        <taxon>Mycosphaerellales</taxon>
        <taxon>Teratosphaeriaceae</taxon>
        <taxon>Friedmanniomyces</taxon>
    </lineage>
</organism>
<keyword evidence="2" id="KW-1185">Reference proteome</keyword>
<evidence type="ECO:0000313" key="2">
    <source>
        <dbReference type="Proteomes" id="UP000309340"/>
    </source>
</evidence>
<sequence length="107" mass="11573">MKGHSCHVENAQRLLVSPPFFSVAYVNPATAFPTKQKTTTQWTDPPSSHFPAKAAINQATNLHTELATALAALKSYRLALEKTAELLTAAGGRRRNAAGRDDEEAAR</sequence>
<dbReference type="EMBL" id="NAJQ01000016">
    <property type="protein sequence ID" value="TKA83104.1"/>
    <property type="molecule type" value="Genomic_DNA"/>
</dbReference>
<gene>
    <name evidence="1" type="ORF">B0A55_00871</name>
</gene>
<proteinExistence type="predicted"/>
<reference evidence="1 2" key="1">
    <citation type="submission" date="2017-03" db="EMBL/GenBank/DDBJ databases">
        <title>Genomes of endolithic fungi from Antarctica.</title>
        <authorList>
            <person name="Coleine C."/>
            <person name="Masonjones S."/>
            <person name="Stajich J.E."/>
        </authorList>
    </citation>
    <scope>NUCLEOTIDE SEQUENCE [LARGE SCALE GENOMIC DNA]</scope>
    <source>
        <strain evidence="1 2">CCFEE 5184</strain>
    </source>
</reference>
<dbReference type="Proteomes" id="UP000309340">
    <property type="component" value="Unassembled WGS sequence"/>
</dbReference>
<comment type="caution">
    <text evidence="1">The sequence shown here is derived from an EMBL/GenBank/DDBJ whole genome shotgun (WGS) entry which is preliminary data.</text>
</comment>
<dbReference type="AlphaFoldDB" id="A0A4U0XYL6"/>
<accession>A0A4U0XYL6</accession>
<name>A0A4U0XYL6_9PEZI</name>